<dbReference type="PANTHER" id="PTHR40518:SF1">
    <property type="entry name" value="ACETOACETATE DECARBOXYLASE"/>
    <property type="match status" value="1"/>
</dbReference>
<dbReference type="AlphaFoldDB" id="A0A6A4IG91"/>
<sequence>MWSLARKVVLAALFLTSPLFLGTVADDIPVAPAPWTLNVTNGWIFVLPPLLSSIFLPAGFADPPEAEVEASTGVMTPTDIGLMMIVRYGSSPVDDEMIYIPGKWAYDDGLEGFRITRMYVSTNASVFNGRENWNIPKHIGIFDFQEDGLGGTSVSLTSPDGDGTPFFSVNILPTTLPIPIEVNSTLTGGYLNFLQPPLPAETLPVEVGTTTWKQFLLSAQTTTLQANVISGALPGGKIGDGVGYPDIQPLVPIGIQLSGILDFPFQECSPRFSMLLQ</sequence>
<name>A0A6A4IG91_9AGAR</name>
<dbReference type="Proteomes" id="UP000799118">
    <property type="component" value="Unassembled WGS sequence"/>
</dbReference>
<dbReference type="SUPFAM" id="SSF160104">
    <property type="entry name" value="Acetoacetate decarboxylase-like"/>
    <property type="match status" value="1"/>
</dbReference>
<accession>A0A6A4IG91</accession>
<organism evidence="2 3">
    <name type="scientific">Gymnopus androsaceus JB14</name>
    <dbReference type="NCBI Taxonomy" id="1447944"/>
    <lineage>
        <taxon>Eukaryota</taxon>
        <taxon>Fungi</taxon>
        <taxon>Dikarya</taxon>
        <taxon>Basidiomycota</taxon>
        <taxon>Agaricomycotina</taxon>
        <taxon>Agaricomycetes</taxon>
        <taxon>Agaricomycetidae</taxon>
        <taxon>Agaricales</taxon>
        <taxon>Marasmiineae</taxon>
        <taxon>Omphalotaceae</taxon>
        <taxon>Gymnopus</taxon>
    </lineage>
</organism>
<evidence type="ECO:0000256" key="1">
    <source>
        <dbReference type="SAM" id="SignalP"/>
    </source>
</evidence>
<reference evidence="2" key="1">
    <citation type="journal article" date="2019" name="Environ. Microbiol.">
        <title>Fungal ecological strategies reflected in gene transcription - a case study of two litter decomposers.</title>
        <authorList>
            <person name="Barbi F."/>
            <person name="Kohler A."/>
            <person name="Barry K."/>
            <person name="Baskaran P."/>
            <person name="Daum C."/>
            <person name="Fauchery L."/>
            <person name="Ihrmark K."/>
            <person name="Kuo A."/>
            <person name="LaButti K."/>
            <person name="Lipzen A."/>
            <person name="Morin E."/>
            <person name="Grigoriev I.V."/>
            <person name="Henrissat B."/>
            <person name="Lindahl B."/>
            <person name="Martin F."/>
        </authorList>
    </citation>
    <scope>NUCLEOTIDE SEQUENCE</scope>
    <source>
        <strain evidence="2">JB14</strain>
    </source>
</reference>
<evidence type="ECO:0000313" key="2">
    <source>
        <dbReference type="EMBL" id="KAE9408753.1"/>
    </source>
</evidence>
<dbReference type="OrthoDB" id="9970474at2759"/>
<dbReference type="InterPro" id="IPR023375">
    <property type="entry name" value="ADC_dom_sf"/>
</dbReference>
<dbReference type="EMBL" id="ML769390">
    <property type="protein sequence ID" value="KAE9408753.1"/>
    <property type="molecule type" value="Genomic_DNA"/>
</dbReference>
<gene>
    <name evidence="2" type="ORF">BT96DRAFT_932520</name>
</gene>
<keyword evidence="1" id="KW-0732">Signal</keyword>
<evidence type="ECO:0000313" key="3">
    <source>
        <dbReference type="Proteomes" id="UP000799118"/>
    </source>
</evidence>
<dbReference type="PANTHER" id="PTHR40518">
    <property type="entry name" value="ACETOACETATE DECARBOXYLASE"/>
    <property type="match status" value="1"/>
</dbReference>
<dbReference type="Gene3D" id="2.40.400.10">
    <property type="entry name" value="Acetoacetate decarboxylase-like"/>
    <property type="match status" value="1"/>
</dbReference>
<feature type="chain" id="PRO_5025491255" evidence="1">
    <location>
        <begin position="26"/>
        <end position="277"/>
    </location>
</feature>
<feature type="signal peptide" evidence="1">
    <location>
        <begin position="1"/>
        <end position="25"/>
    </location>
</feature>
<proteinExistence type="predicted"/>
<protein>
    <submittedName>
        <fullName evidence="2">Uncharacterized protein</fullName>
    </submittedName>
</protein>
<keyword evidence="3" id="KW-1185">Reference proteome</keyword>